<dbReference type="AlphaFoldDB" id="A0A402DHL9"/>
<comment type="caution">
    <text evidence="1">The sequence shown here is derived from an EMBL/GenBank/DDBJ whole genome shotgun (WGS) entry which is preliminary data.</text>
</comment>
<accession>A0A402DHL9</accession>
<dbReference type="Proteomes" id="UP000289660">
    <property type="component" value="Unassembled WGS sequence"/>
</dbReference>
<sequence>MTNYAYPNQEVNFVLLLTMSNNNSERVVRRGRVFPEIQSTEEEKAKHRARQLEFYHRCWPIFQSLQPRLMKHYYGWYIAIKPDSGDYFIDPDQEVASKKARAKYPDKIHHIFGINETGVSGRI</sequence>
<protein>
    <submittedName>
        <fullName evidence="1">Uncharacterized protein</fullName>
    </submittedName>
</protein>
<name>A0A402DHL9_MICAE</name>
<evidence type="ECO:0000313" key="2">
    <source>
        <dbReference type="Proteomes" id="UP000289660"/>
    </source>
</evidence>
<gene>
    <name evidence="1" type="ORF">MiAbB_03673</name>
</gene>
<reference evidence="2" key="1">
    <citation type="submission" date="2018-12" db="EMBL/GenBank/DDBJ databases">
        <title>Genome sequence of Microcystis aeruginosa NIES-4285.</title>
        <authorList>
            <person name="Tanabe Y."/>
        </authorList>
    </citation>
    <scope>NUCLEOTIDE SEQUENCE [LARGE SCALE GENOMIC DNA]</scope>
    <source>
        <strain evidence="2">NIES-4285</strain>
    </source>
</reference>
<organism evidence="1 2">
    <name type="scientific">Microcystis aeruginosa NIES-4285</name>
    <dbReference type="NCBI Taxonomy" id="2497681"/>
    <lineage>
        <taxon>Bacteria</taxon>
        <taxon>Bacillati</taxon>
        <taxon>Cyanobacteriota</taxon>
        <taxon>Cyanophyceae</taxon>
        <taxon>Oscillatoriophycideae</taxon>
        <taxon>Chroococcales</taxon>
        <taxon>Microcystaceae</taxon>
        <taxon>Microcystis</taxon>
    </lineage>
</organism>
<dbReference type="EMBL" id="BIFY01000084">
    <property type="protein sequence ID" value="GCE61733.1"/>
    <property type="molecule type" value="Genomic_DNA"/>
</dbReference>
<proteinExistence type="predicted"/>
<evidence type="ECO:0000313" key="1">
    <source>
        <dbReference type="EMBL" id="GCE61733.1"/>
    </source>
</evidence>